<name>A0A2B4RGB9_STYPI</name>
<sequence length="250" mass="27894">MNVCPQTILDHKCEGQDIDVEKLKEMFPNLSNNQITEAMKGCRTIDECISSILDTKGHPAQRILQNLSHSVVKQDQPTYPITFNRSKSLRKIKEICRINKNAGSKLQRSPVVYFVSDSGDGVIEEDAADVGGPQREFFAIVMETLLSSSDPLLFGGSDGHKLPVHSQQMVLRGFSMVEQAMAHVITHTDFVIVGLAKPVVIYLETGCPESACTSVTMDDIPDLEIKEMLENLVKFDEKEEKVDHGNRNYK</sequence>
<feature type="domain" description="CUE" evidence="1">
    <location>
        <begin position="15"/>
        <end position="56"/>
    </location>
</feature>
<dbReference type="EMBL" id="LSMT01000661">
    <property type="protein sequence ID" value="PFX15315.1"/>
    <property type="molecule type" value="Genomic_DNA"/>
</dbReference>
<dbReference type="InterPro" id="IPR035983">
    <property type="entry name" value="Hect_E3_ubiquitin_ligase"/>
</dbReference>
<dbReference type="GO" id="GO:0043130">
    <property type="term" value="F:ubiquitin binding"/>
    <property type="evidence" value="ECO:0007669"/>
    <property type="project" value="InterPro"/>
</dbReference>
<dbReference type="GO" id="GO:0004842">
    <property type="term" value="F:ubiquitin-protein transferase activity"/>
    <property type="evidence" value="ECO:0007669"/>
    <property type="project" value="InterPro"/>
</dbReference>
<gene>
    <name evidence="2" type="ORF">AWC38_SpisGene20468</name>
</gene>
<protein>
    <recommendedName>
        <fullName evidence="1">CUE domain-containing protein</fullName>
    </recommendedName>
</protein>
<dbReference type="Gene3D" id="3.90.1750.10">
    <property type="entry name" value="Hect, E3 ligase catalytic domains"/>
    <property type="match status" value="1"/>
</dbReference>
<keyword evidence="3" id="KW-1185">Reference proteome</keyword>
<evidence type="ECO:0000259" key="1">
    <source>
        <dbReference type="PROSITE" id="PS51140"/>
    </source>
</evidence>
<dbReference type="AlphaFoldDB" id="A0A2B4RGB9"/>
<evidence type="ECO:0000313" key="2">
    <source>
        <dbReference type="EMBL" id="PFX15315.1"/>
    </source>
</evidence>
<proteinExistence type="predicted"/>
<dbReference type="InterPro" id="IPR003892">
    <property type="entry name" value="CUE"/>
</dbReference>
<accession>A0A2B4RGB9</accession>
<comment type="caution">
    <text evidence="2">The sequence shown here is derived from an EMBL/GenBank/DDBJ whole genome shotgun (WGS) entry which is preliminary data.</text>
</comment>
<organism evidence="2 3">
    <name type="scientific">Stylophora pistillata</name>
    <name type="common">Smooth cauliflower coral</name>
    <dbReference type="NCBI Taxonomy" id="50429"/>
    <lineage>
        <taxon>Eukaryota</taxon>
        <taxon>Metazoa</taxon>
        <taxon>Cnidaria</taxon>
        <taxon>Anthozoa</taxon>
        <taxon>Hexacorallia</taxon>
        <taxon>Scleractinia</taxon>
        <taxon>Astrocoeniina</taxon>
        <taxon>Pocilloporidae</taxon>
        <taxon>Stylophora</taxon>
    </lineage>
</organism>
<reference evidence="3" key="1">
    <citation type="journal article" date="2017" name="bioRxiv">
        <title>Comparative analysis of the genomes of Stylophora pistillata and Acropora digitifera provides evidence for extensive differences between species of corals.</title>
        <authorList>
            <person name="Voolstra C.R."/>
            <person name="Li Y."/>
            <person name="Liew Y.J."/>
            <person name="Baumgarten S."/>
            <person name="Zoccola D."/>
            <person name="Flot J.-F."/>
            <person name="Tambutte S."/>
            <person name="Allemand D."/>
            <person name="Aranda M."/>
        </authorList>
    </citation>
    <scope>NUCLEOTIDE SEQUENCE [LARGE SCALE GENOMIC DNA]</scope>
</reference>
<dbReference type="Proteomes" id="UP000225706">
    <property type="component" value="Unassembled WGS sequence"/>
</dbReference>
<dbReference type="SUPFAM" id="SSF56204">
    <property type="entry name" value="Hect, E3 ligase catalytic domain"/>
    <property type="match status" value="1"/>
</dbReference>
<dbReference type="PROSITE" id="PS51140">
    <property type="entry name" value="CUE"/>
    <property type="match status" value="1"/>
</dbReference>
<evidence type="ECO:0000313" key="3">
    <source>
        <dbReference type="Proteomes" id="UP000225706"/>
    </source>
</evidence>